<dbReference type="SUPFAM" id="SSF54690">
    <property type="entry name" value="Molybdopterin synthase subunit MoaE"/>
    <property type="match status" value="1"/>
</dbReference>
<dbReference type="GO" id="GO:0006777">
    <property type="term" value="P:Mo-molybdopterin cofactor biosynthetic process"/>
    <property type="evidence" value="ECO:0007669"/>
    <property type="project" value="InterPro"/>
</dbReference>
<name>A0A1D8B3L2_9ACTO</name>
<dbReference type="InterPro" id="IPR003448">
    <property type="entry name" value="Mopterin_biosynth_MoaE"/>
</dbReference>
<keyword evidence="2" id="KW-1185">Reference proteome</keyword>
<sequence length="140" mass="15026">MPARVFTGITEEPLDATALTNAARDPRCGAVAVFVGAVRNHDGGERVDAIEYSSHPSSPQVLHSLADRLAERAGVHVVVAWHRVGRLEVGDDAMVVAVGAEHRAQAFTAVETLVEEVKAQLPIWKKQQLTDGTHSWSGLS</sequence>
<evidence type="ECO:0000313" key="2">
    <source>
        <dbReference type="Proteomes" id="UP000095214"/>
    </source>
</evidence>
<reference evidence="1 2" key="1">
    <citation type="submission" date="2016-09" db="EMBL/GenBank/DDBJ databases">
        <title>Complete genome sequence of Actinomyces hongkongensis HKU8.</title>
        <authorList>
            <person name="Gao Y.-X."/>
            <person name="Zhou Y.-Y."/>
            <person name="Xie Y."/>
            <person name="Wang M."/>
            <person name="Wang S.-J."/>
            <person name="Shen S.-G."/>
        </authorList>
    </citation>
    <scope>NUCLEOTIDE SEQUENCE [LARGE SCALE GENOMIC DNA]</scope>
    <source>
        <strain evidence="1 2">HKU8</strain>
    </source>
</reference>
<dbReference type="AlphaFoldDB" id="A0A1D8B3L2"/>
<dbReference type="STRING" id="178339.BH719_07700"/>
<dbReference type="InterPro" id="IPR036563">
    <property type="entry name" value="MoaE_sf"/>
</dbReference>
<proteinExistence type="predicted"/>
<evidence type="ECO:0000313" key="1">
    <source>
        <dbReference type="EMBL" id="AOS47738.1"/>
    </source>
</evidence>
<dbReference type="PANTHER" id="PTHR23404">
    <property type="entry name" value="MOLYBDOPTERIN SYNTHASE RELATED"/>
    <property type="match status" value="1"/>
</dbReference>
<organism evidence="1 2">
    <name type="scientific">Pauljensenia hongkongensis</name>
    <dbReference type="NCBI Taxonomy" id="178339"/>
    <lineage>
        <taxon>Bacteria</taxon>
        <taxon>Bacillati</taxon>
        <taxon>Actinomycetota</taxon>
        <taxon>Actinomycetes</taxon>
        <taxon>Actinomycetales</taxon>
        <taxon>Actinomycetaceae</taxon>
        <taxon>Pauljensenia</taxon>
    </lineage>
</organism>
<dbReference type="Proteomes" id="UP000095214">
    <property type="component" value="Chromosome"/>
</dbReference>
<dbReference type="EMBL" id="CP017298">
    <property type="protein sequence ID" value="AOS47738.1"/>
    <property type="molecule type" value="Genomic_DNA"/>
</dbReference>
<dbReference type="Pfam" id="PF02391">
    <property type="entry name" value="MoaE"/>
    <property type="match status" value="1"/>
</dbReference>
<dbReference type="KEGG" id="phon:BH719_07700"/>
<dbReference type="CDD" id="cd00756">
    <property type="entry name" value="MoaE"/>
    <property type="match status" value="1"/>
</dbReference>
<protein>
    <submittedName>
        <fullName evidence="1">Molybdenum cofactor biosynthesis protein MoaE</fullName>
    </submittedName>
</protein>
<accession>A0A1D8B3L2</accession>
<gene>
    <name evidence="1" type="ORF">BH719_07700</name>
</gene>
<dbReference type="Gene3D" id="3.90.1170.40">
    <property type="entry name" value="Molybdopterin biosynthesis MoaE subunit"/>
    <property type="match status" value="1"/>
</dbReference>
<dbReference type="OrthoDB" id="9794429at2"/>
<dbReference type="RefSeq" id="WP_009744262.1">
    <property type="nucleotide sequence ID" value="NZ_CP017298.1"/>
</dbReference>